<dbReference type="InterPro" id="IPR054289">
    <property type="entry name" value="DUF7025"/>
</dbReference>
<dbReference type="PANTHER" id="PTHR46411">
    <property type="entry name" value="FAMILY ATPASE, PUTATIVE-RELATED"/>
    <property type="match status" value="1"/>
</dbReference>
<dbReference type="InterPro" id="IPR027417">
    <property type="entry name" value="P-loop_NTPase"/>
</dbReference>
<gene>
    <name evidence="2" type="ORF">CC80DRAFT_448793</name>
</gene>
<dbReference type="EMBL" id="ML976998">
    <property type="protein sequence ID" value="KAF1954563.1"/>
    <property type="molecule type" value="Genomic_DNA"/>
</dbReference>
<dbReference type="GO" id="GO:0016887">
    <property type="term" value="F:ATP hydrolysis activity"/>
    <property type="evidence" value="ECO:0007669"/>
    <property type="project" value="InterPro"/>
</dbReference>
<dbReference type="Proteomes" id="UP000800035">
    <property type="component" value="Unassembled WGS sequence"/>
</dbReference>
<protein>
    <submittedName>
        <fullName evidence="2">P-loop containing nucleoside triphosphate hydrolase protein</fullName>
    </submittedName>
</protein>
<keyword evidence="2" id="KW-0378">Hydrolase</keyword>
<organism evidence="2 3">
    <name type="scientific">Byssothecium circinans</name>
    <dbReference type="NCBI Taxonomy" id="147558"/>
    <lineage>
        <taxon>Eukaryota</taxon>
        <taxon>Fungi</taxon>
        <taxon>Dikarya</taxon>
        <taxon>Ascomycota</taxon>
        <taxon>Pezizomycotina</taxon>
        <taxon>Dothideomycetes</taxon>
        <taxon>Pleosporomycetidae</taxon>
        <taxon>Pleosporales</taxon>
        <taxon>Massarineae</taxon>
        <taxon>Massarinaceae</taxon>
        <taxon>Byssothecium</taxon>
    </lineage>
</organism>
<reference evidence="2" key="1">
    <citation type="journal article" date="2020" name="Stud. Mycol.">
        <title>101 Dothideomycetes genomes: a test case for predicting lifestyles and emergence of pathogens.</title>
        <authorList>
            <person name="Haridas S."/>
            <person name="Albert R."/>
            <person name="Binder M."/>
            <person name="Bloem J."/>
            <person name="Labutti K."/>
            <person name="Salamov A."/>
            <person name="Andreopoulos B."/>
            <person name="Baker S."/>
            <person name="Barry K."/>
            <person name="Bills G."/>
            <person name="Bluhm B."/>
            <person name="Cannon C."/>
            <person name="Castanera R."/>
            <person name="Culley D."/>
            <person name="Daum C."/>
            <person name="Ezra D."/>
            <person name="Gonzalez J."/>
            <person name="Henrissat B."/>
            <person name="Kuo A."/>
            <person name="Liang C."/>
            <person name="Lipzen A."/>
            <person name="Lutzoni F."/>
            <person name="Magnuson J."/>
            <person name="Mondo S."/>
            <person name="Nolan M."/>
            <person name="Ohm R."/>
            <person name="Pangilinan J."/>
            <person name="Park H.-J."/>
            <person name="Ramirez L."/>
            <person name="Alfaro M."/>
            <person name="Sun H."/>
            <person name="Tritt A."/>
            <person name="Yoshinaga Y."/>
            <person name="Zwiers L.-H."/>
            <person name="Turgeon B."/>
            <person name="Goodwin S."/>
            <person name="Spatafora J."/>
            <person name="Crous P."/>
            <person name="Grigoriev I."/>
        </authorList>
    </citation>
    <scope>NUCLEOTIDE SEQUENCE</scope>
    <source>
        <strain evidence="2">CBS 675.92</strain>
    </source>
</reference>
<evidence type="ECO:0000313" key="3">
    <source>
        <dbReference type="Proteomes" id="UP000800035"/>
    </source>
</evidence>
<dbReference type="CDD" id="cd19481">
    <property type="entry name" value="RecA-like_protease"/>
    <property type="match status" value="1"/>
</dbReference>
<name>A0A6A5TNT1_9PLEO</name>
<dbReference type="InterPro" id="IPR003593">
    <property type="entry name" value="AAA+_ATPase"/>
</dbReference>
<dbReference type="Gene3D" id="3.40.50.300">
    <property type="entry name" value="P-loop containing nucleotide triphosphate hydrolases"/>
    <property type="match status" value="1"/>
</dbReference>
<dbReference type="SMART" id="SM00382">
    <property type="entry name" value="AAA"/>
    <property type="match status" value="1"/>
</dbReference>
<dbReference type="Pfam" id="PF00004">
    <property type="entry name" value="AAA"/>
    <property type="match status" value="1"/>
</dbReference>
<dbReference type="SUPFAM" id="SSF52540">
    <property type="entry name" value="P-loop containing nucleoside triphosphate hydrolases"/>
    <property type="match status" value="1"/>
</dbReference>
<dbReference type="OrthoDB" id="10042665at2759"/>
<dbReference type="InterPro" id="IPR003959">
    <property type="entry name" value="ATPase_AAA_core"/>
</dbReference>
<accession>A0A6A5TNT1</accession>
<proteinExistence type="predicted"/>
<dbReference type="GO" id="GO:0005524">
    <property type="term" value="F:ATP binding"/>
    <property type="evidence" value="ECO:0007669"/>
    <property type="project" value="InterPro"/>
</dbReference>
<keyword evidence="3" id="KW-1185">Reference proteome</keyword>
<dbReference type="AlphaFoldDB" id="A0A6A5TNT1"/>
<dbReference type="Pfam" id="PF22942">
    <property type="entry name" value="DUF7025"/>
    <property type="match status" value="1"/>
</dbReference>
<dbReference type="PANTHER" id="PTHR46411:SF2">
    <property type="entry name" value="AAA+ ATPASE DOMAIN-CONTAINING PROTEIN"/>
    <property type="match status" value="1"/>
</dbReference>
<evidence type="ECO:0000259" key="1">
    <source>
        <dbReference type="SMART" id="SM00382"/>
    </source>
</evidence>
<feature type="domain" description="AAA+ ATPase" evidence="1">
    <location>
        <begin position="327"/>
        <end position="454"/>
    </location>
</feature>
<sequence>MFEEARGYNLNSTPPVATPELMFHARTGLKEKIDEESAKAKPDGELAGVLCAALQYFDEDFGSTLASLKSLTEQDEITFKLLWTLFPPETIVYTRSNMLQEDQLLICESVEYKELKDGSKVLMMDCRLISHDGVVLGWLGDVIKIEEFEGAKKVQELKCFPFSRHAKQDEISARLLERGKRFTELSSAAFCDYKGQTIGENTRIIINGRYKPILVHVSGRIMLDPVTFYQQNTASDLLMYDVVRKVDTSSMTDEDFLFCDHKVPGFSFRQKLWCLLAVSNTSPIVWNEDAFSKLVLEPKRRALIHTLVKSHRNANDTFDDVVSGKGRGLVGLLSGNPGVGKTLTAEVVAEVTKRPLYMLSAGELGTDIDVVEAKLDTVLEITRLWGCVLLIDEADVFLQERDIHSLQRNALVSIFLRRLEYFQGVLLLTTNRKSTIDTAFESRIHFKLHYPDLTAASRLEIWQNCLAGASAASVDVQLQDSDLQQLAEVDINGRQIKNAVACAVSVALQEKKAVTMEGVEVMLGMIANSDEDQSGAG</sequence>
<evidence type="ECO:0000313" key="2">
    <source>
        <dbReference type="EMBL" id="KAF1954563.1"/>
    </source>
</evidence>